<dbReference type="RefSeq" id="WP_073538463.1">
    <property type="nucleotide sequence ID" value="NZ_CP018335.1"/>
</dbReference>
<evidence type="ECO:0000256" key="1">
    <source>
        <dbReference type="SAM" id="Phobius"/>
    </source>
</evidence>
<name>A0A1L5F765_CLOKL</name>
<dbReference type="AlphaFoldDB" id="A0A1L5F765"/>
<gene>
    <name evidence="2" type="ORF">BS101_08650</name>
</gene>
<evidence type="ECO:0000313" key="3">
    <source>
        <dbReference type="Proteomes" id="UP000184604"/>
    </source>
</evidence>
<dbReference type="Proteomes" id="UP000184604">
    <property type="component" value="Chromosome"/>
</dbReference>
<dbReference type="Pfam" id="PF04070">
    <property type="entry name" value="DUF378"/>
    <property type="match status" value="1"/>
</dbReference>
<feature type="transmembrane region" description="Helical" evidence="1">
    <location>
        <begin position="43"/>
        <end position="64"/>
    </location>
</feature>
<sequence length="71" mass="7886">MYKLSIIDKVSLILMVLGALNWGLIGLFNFNIIGIIFGEPVNLIGRILYILIGVAGLNMIILFFKTKNSCK</sequence>
<reference evidence="2 3" key="1">
    <citation type="submission" date="2016-12" db="EMBL/GenBank/DDBJ databases">
        <title>Complete genome sequence of Clostridium kluyveri JZZ isolated from the pit mud of a Chinese flavor liquor-making factory.</title>
        <authorList>
            <person name="Wang Y."/>
        </authorList>
    </citation>
    <scope>NUCLEOTIDE SEQUENCE [LARGE SCALE GENOMIC DNA]</scope>
    <source>
        <strain evidence="2 3">JZZ</strain>
    </source>
</reference>
<dbReference type="PANTHER" id="PTHR37304">
    <property type="entry name" value="MEMBRANE PROTEIN-RELATED"/>
    <property type="match status" value="1"/>
</dbReference>
<proteinExistence type="predicted"/>
<keyword evidence="1" id="KW-0812">Transmembrane</keyword>
<evidence type="ECO:0000313" key="2">
    <source>
        <dbReference type="EMBL" id="APM38817.1"/>
    </source>
</evidence>
<dbReference type="PANTHER" id="PTHR37304:SF1">
    <property type="entry name" value="MEMBRANE PROTEIN"/>
    <property type="match status" value="1"/>
</dbReference>
<organism evidence="2 3">
    <name type="scientific">Clostridium kluyveri</name>
    <dbReference type="NCBI Taxonomy" id="1534"/>
    <lineage>
        <taxon>Bacteria</taxon>
        <taxon>Bacillati</taxon>
        <taxon>Bacillota</taxon>
        <taxon>Clostridia</taxon>
        <taxon>Eubacteriales</taxon>
        <taxon>Clostridiaceae</taxon>
        <taxon>Clostridium</taxon>
    </lineage>
</organism>
<keyword evidence="1" id="KW-1133">Transmembrane helix</keyword>
<dbReference type="InterPro" id="IPR007211">
    <property type="entry name" value="DUF378"/>
</dbReference>
<dbReference type="OrthoDB" id="9812136at2"/>
<feature type="transmembrane region" description="Helical" evidence="1">
    <location>
        <begin position="12"/>
        <end position="37"/>
    </location>
</feature>
<accession>A0A1L5F765</accession>
<protein>
    <submittedName>
        <fullName evidence="2">DUF378 domain-containing protein</fullName>
    </submittedName>
</protein>
<keyword evidence="1" id="KW-0472">Membrane</keyword>
<dbReference type="EMBL" id="CP018335">
    <property type="protein sequence ID" value="APM38817.1"/>
    <property type="molecule type" value="Genomic_DNA"/>
</dbReference>